<evidence type="ECO:0000313" key="6">
    <source>
        <dbReference type="Proteomes" id="UP000517712"/>
    </source>
</evidence>
<dbReference type="GO" id="GO:0016791">
    <property type="term" value="F:phosphatase activity"/>
    <property type="evidence" value="ECO:0007669"/>
    <property type="project" value="TreeGrafter"/>
</dbReference>
<dbReference type="PANTHER" id="PTHR46470:SF2">
    <property type="entry name" value="GLYCERALDEHYDE 3-PHOSPHATE PHOSPHATASE"/>
    <property type="match status" value="1"/>
</dbReference>
<dbReference type="Proteomes" id="UP000517712">
    <property type="component" value="Unassembled WGS sequence"/>
</dbReference>
<sequence length="242" mass="25935">MAVRAVFFDLDDTLVRDGAEEAVRRTARALAARHGFGADDILAANVEAWQQGWASLGDSWMRGPLSDDALPRDIWRRTLERYGQGDRSLVDEAVDLHLSAERVTFTPFEETAEVLDALRARGVAVGLITNGPAQFQRGKLAAAGIRDRFDLVVTSGDLGILKPDVEVFRHALAGLDADAGGAVHVGDDFAADVEGAVRAGMQAVWVNRTGAAPPKVDVPHHDGRSLRDVLAVVGEGGLSRPR</sequence>
<dbReference type="PANTHER" id="PTHR46470">
    <property type="entry name" value="N-ACYLNEURAMINATE-9-PHOSPHATASE"/>
    <property type="match status" value="1"/>
</dbReference>
<dbReference type="Gene3D" id="3.40.50.1000">
    <property type="entry name" value="HAD superfamily/HAD-like"/>
    <property type="match status" value="1"/>
</dbReference>
<comment type="caution">
    <text evidence="5">The sequence shown here is derived from an EMBL/GenBank/DDBJ whole genome shotgun (WGS) entry which is preliminary data.</text>
</comment>
<reference evidence="5 6" key="1">
    <citation type="submission" date="2020-08" db="EMBL/GenBank/DDBJ databases">
        <title>Sequencing the genomes of 1000 actinobacteria strains.</title>
        <authorList>
            <person name="Klenk H.-P."/>
        </authorList>
    </citation>
    <scope>NUCLEOTIDE SEQUENCE [LARGE SCALE GENOMIC DNA]</scope>
    <source>
        <strain evidence="5 6">DSM 24823</strain>
    </source>
</reference>
<keyword evidence="3 5" id="KW-0378">Hydrolase</keyword>
<protein>
    <submittedName>
        <fullName evidence="5">Putative hydrolase of the HAD superfamily</fullName>
    </submittedName>
</protein>
<keyword evidence="4" id="KW-0460">Magnesium</keyword>
<proteinExistence type="predicted"/>
<dbReference type="NCBIfam" id="TIGR01549">
    <property type="entry name" value="HAD-SF-IA-v1"/>
    <property type="match status" value="1"/>
</dbReference>
<dbReference type="InterPro" id="IPR006439">
    <property type="entry name" value="HAD-SF_hydro_IA"/>
</dbReference>
<dbReference type="SFLD" id="SFLDG01129">
    <property type="entry name" value="C1.5:_HAD__Beta-PGM__Phosphata"/>
    <property type="match status" value="1"/>
</dbReference>
<dbReference type="Gene3D" id="1.20.120.710">
    <property type="entry name" value="Haloacid dehalogenase hydrolase-like domain"/>
    <property type="match status" value="1"/>
</dbReference>
<dbReference type="SUPFAM" id="SSF56784">
    <property type="entry name" value="HAD-like"/>
    <property type="match status" value="1"/>
</dbReference>
<gene>
    <name evidence="5" type="ORF">HD600_002130</name>
</gene>
<comment type="cofactor">
    <cofactor evidence="1">
        <name>Mg(2+)</name>
        <dbReference type="ChEBI" id="CHEBI:18420"/>
    </cofactor>
</comment>
<dbReference type="AlphaFoldDB" id="A0A7W9CDJ1"/>
<name>A0A7W9CDJ1_9MICO</name>
<dbReference type="InterPro" id="IPR036412">
    <property type="entry name" value="HAD-like_sf"/>
</dbReference>
<evidence type="ECO:0000256" key="2">
    <source>
        <dbReference type="ARBA" id="ARBA00022723"/>
    </source>
</evidence>
<dbReference type="GO" id="GO:0044281">
    <property type="term" value="P:small molecule metabolic process"/>
    <property type="evidence" value="ECO:0007669"/>
    <property type="project" value="UniProtKB-ARBA"/>
</dbReference>
<dbReference type="InterPro" id="IPR051400">
    <property type="entry name" value="HAD-like_hydrolase"/>
</dbReference>
<evidence type="ECO:0000313" key="5">
    <source>
        <dbReference type="EMBL" id="MBB5743633.1"/>
    </source>
</evidence>
<dbReference type="GO" id="GO:0046872">
    <property type="term" value="F:metal ion binding"/>
    <property type="evidence" value="ECO:0007669"/>
    <property type="project" value="UniProtKB-KW"/>
</dbReference>
<evidence type="ECO:0000256" key="1">
    <source>
        <dbReference type="ARBA" id="ARBA00001946"/>
    </source>
</evidence>
<dbReference type="EMBL" id="JACHMU010000001">
    <property type="protein sequence ID" value="MBB5743633.1"/>
    <property type="molecule type" value="Genomic_DNA"/>
</dbReference>
<evidence type="ECO:0000256" key="3">
    <source>
        <dbReference type="ARBA" id="ARBA00022801"/>
    </source>
</evidence>
<dbReference type="NCBIfam" id="TIGR01509">
    <property type="entry name" value="HAD-SF-IA-v3"/>
    <property type="match status" value="1"/>
</dbReference>
<organism evidence="5 6">
    <name type="scientific">Microbacterium ginsengiterrae</name>
    <dbReference type="NCBI Taxonomy" id="546115"/>
    <lineage>
        <taxon>Bacteria</taxon>
        <taxon>Bacillati</taxon>
        <taxon>Actinomycetota</taxon>
        <taxon>Actinomycetes</taxon>
        <taxon>Micrococcales</taxon>
        <taxon>Microbacteriaceae</taxon>
        <taxon>Microbacterium</taxon>
    </lineage>
</organism>
<dbReference type="Pfam" id="PF00702">
    <property type="entry name" value="Hydrolase"/>
    <property type="match status" value="1"/>
</dbReference>
<accession>A0A7W9CDJ1</accession>
<evidence type="ECO:0000256" key="4">
    <source>
        <dbReference type="ARBA" id="ARBA00022842"/>
    </source>
</evidence>
<keyword evidence="2" id="KW-0479">Metal-binding</keyword>
<dbReference type="SFLD" id="SFLDS00003">
    <property type="entry name" value="Haloacid_Dehalogenase"/>
    <property type="match status" value="1"/>
</dbReference>
<keyword evidence="6" id="KW-1185">Reference proteome</keyword>
<dbReference type="InterPro" id="IPR023214">
    <property type="entry name" value="HAD_sf"/>
</dbReference>
<dbReference type="RefSeq" id="WP_184283584.1">
    <property type="nucleotide sequence ID" value="NZ_BAAAPG010000001.1"/>
</dbReference>
<dbReference type="PRINTS" id="PR00413">
    <property type="entry name" value="HADHALOGNASE"/>
</dbReference>